<dbReference type="GO" id="GO:0006541">
    <property type="term" value="P:glutamine metabolic process"/>
    <property type="evidence" value="ECO:0007669"/>
    <property type="project" value="TreeGrafter"/>
</dbReference>
<dbReference type="InterPro" id="IPR036526">
    <property type="entry name" value="C-N_Hydrolase_sf"/>
</dbReference>
<dbReference type="PANTHER" id="PTHR23088">
    <property type="entry name" value="NITRILASE-RELATED"/>
    <property type="match status" value="1"/>
</dbReference>
<sequence>MMGMKIALLQMMVTADKETNLKRAEELVKKAAQGGADMAVLPEMFNCPYDNAYFREYAEPKGGETYIRLAGMAKEHAIYVVGGSIPQIRDNKIYNTSYTFDRQGNEIHDYSKTHLFDIQVEGGQVFRESDTLTPGDGMGVFETEFGLFGLGICFDVRFQSDWELLQKQGALVCIVPGAFNMTTGPAHWELLFRARAVDNQLFMVGVSPARDLDFSYHAYGHSLVADPWGSVLAQLGFEEDIAIVSLDLERVASIRRQLPILTPPVSE</sequence>
<reference evidence="3 4" key="1">
    <citation type="journal article" date="2020" name="Biotechnol. Biofuels">
        <title>New insights from the biogas microbiome by comprehensive genome-resolved metagenomics of nearly 1600 species originating from multiple anaerobic digesters.</title>
        <authorList>
            <person name="Campanaro S."/>
            <person name="Treu L."/>
            <person name="Rodriguez-R L.M."/>
            <person name="Kovalovszki A."/>
            <person name="Ziels R.M."/>
            <person name="Maus I."/>
            <person name="Zhu X."/>
            <person name="Kougias P.G."/>
            <person name="Basile A."/>
            <person name="Luo G."/>
            <person name="Schluter A."/>
            <person name="Konstantinidis K.T."/>
            <person name="Angelidaki I."/>
        </authorList>
    </citation>
    <scope>NUCLEOTIDE SEQUENCE [LARGE SCALE GENOMIC DNA]</scope>
    <source>
        <strain evidence="3">AS07pgkLD_105</strain>
    </source>
</reference>
<dbReference type="Proteomes" id="UP000589373">
    <property type="component" value="Unassembled WGS sequence"/>
</dbReference>
<dbReference type="GO" id="GO:0006107">
    <property type="term" value="P:oxaloacetate metabolic process"/>
    <property type="evidence" value="ECO:0007669"/>
    <property type="project" value="TreeGrafter"/>
</dbReference>
<evidence type="ECO:0000313" key="4">
    <source>
        <dbReference type="Proteomes" id="UP000589373"/>
    </source>
</evidence>
<feature type="domain" description="CN hydrolase" evidence="2">
    <location>
        <begin position="4"/>
        <end position="248"/>
    </location>
</feature>
<name>A0A847D8A3_9LACT</name>
<evidence type="ECO:0000313" key="3">
    <source>
        <dbReference type="EMBL" id="NLD32848.1"/>
    </source>
</evidence>
<dbReference type="Gene3D" id="3.60.110.10">
    <property type="entry name" value="Carbon-nitrogen hydrolase"/>
    <property type="match status" value="1"/>
</dbReference>
<comment type="caution">
    <text evidence="3">The sequence shown here is derived from an EMBL/GenBank/DDBJ whole genome shotgun (WGS) entry which is preliminary data.</text>
</comment>
<dbReference type="CDD" id="cd07572">
    <property type="entry name" value="nit"/>
    <property type="match status" value="1"/>
</dbReference>
<gene>
    <name evidence="3" type="ORF">GX662_11425</name>
</gene>
<dbReference type="Pfam" id="PF00795">
    <property type="entry name" value="CN_hydrolase"/>
    <property type="match status" value="1"/>
</dbReference>
<accession>A0A847D8A3</accession>
<organism evidence="3 4">
    <name type="scientific">Trichococcus flocculiformis</name>
    <dbReference type="NCBI Taxonomy" id="82803"/>
    <lineage>
        <taxon>Bacteria</taxon>
        <taxon>Bacillati</taxon>
        <taxon>Bacillota</taxon>
        <taxon>Bacilli</taxon>
        <taxon>Lactobacillales</taxon>
        <taxon>Carnobacteriaceae</taxon>
        <taxon>Trichococcus</taxon>
    </lineage>
</organism>
<protein>
    <submittedName>
        <fullName evidence="3">Carbon-nitrogen hydrolase family protein</fullName>
    </submittedName>
</protein>
<evidence type="ECO:0000259" key="2">
    <source>
        <dbReference type="PROSITE" id="PS50263"/>
    </source>
</evidence>
<dbReference type="GO" id="GO:0006528">
    <property type="term" value="P:asparagine metabolic process"/>
    <property type="evidence" value="ECO:0007669"/>
    <property type="project" value="TreeGrafter"/>
</dbReference>
<keyword evidence="1 3" id="KW-0378">Hydrolase</keyword>
<dbReference type="SUPFAM" id="SSF56317">
    <property type="entry name" value="Carbon-nitrogen hydrolase"/>
    <property type="match status" value="1"/>
</dbReference>
<dbReference type="PANTHER" id="PTHR23088:SF30">
    <property type="entry name" value="OMEGA-AMIDASE NIT2"/>
    <property type="match status" value="1"/>
</dbReference>
<dbReference type="InterPro" id="IPR003010">
    <property type="entry name" value="C-N_Hydrolase"/>
</dbReference>
<dbReference type="PROSITE" id="PS50263">
    <property type="entry name" value="CN_HYDROLASE"/>
    <property type="match status" value="1"/>
</dbReference>
<dbReference type="AlphaFoldDB" id="A0A847D8A3"/>
<proteinExistence type="predicted"/>
<dbReference type="GO" id="GO:0050152">
    <property type="term" value="F:omega-amidase activity"/>
    <property type="evidence" value="ECO:0007669"/>
    <property type="project" value="TreeGrafter"/>
</dbReference>
<dbReference type="EMBL" id="JAAZCD010000259">
    <property type="protein sequence ID" value="NLD32848.1"/>
    <property type="molecule type" value="Genomic_DNA"/>
</dbReference>
<dbReference type="InterPro" id="IPR045254">
    <property type="entry name" value="Nit1/2_C-N_Hydrolase"/>
</dbReference>
<evidence type="ECO:0000256" key="1">
    <source>
        <dbReference type="ARBA" id="ARBA00022801"/>
    </source>
</evidence>